<dbReference type="PROSITE" id="PS51194">
    <property type="entry name" value="HELICASE_CTER"/>
    <property type="match status" value="1"/>
</dbReference>
<evidence type="ECO:0000313" key="13">
    <source>
        <dbReference type="Proteomes" id="UP000032568"/>
    </source>
</evidence>
<feature type="short sequence motif" description="DEAH box" evidence="9">
    <location>
        <begin position="277"/>
        <end position="280"/>
    </location>
</feature>
<dbReference type="Gene3D" id="3.30.360.80">
    <property type="match status" value="1"/>
</dbReference>
<dbReference type="InterPro" id="IPR040766">
    <property type="entry name" value="Tudor_2_RapA"/>
</dbReference>
<gene>
    <name evidence="9 12" type="primary">rapA</name>
    <name evidence="12" type="ORF">SG35_002555</name>
</gene>
<dbReference type="Proteomes" id="UP000032568">
    <property type="component" value="Chromosome"/>
</dbReference>
<dbReference type="InterPro" id="IPR027417">
    <property type="entry name" value="P-loop_NTPase"/>
</dbReference>
<dbReference type="SUPFAM" id="SSF52540">
    <property type="entry name" value="P-loop containing nucleoside triphosphate hydrolases"/>
    <property type="match status" value="2"/>
</dbReference>
<dbReference type="PROSITE" id="PS51192">
    <property type="entry name" value="HELICASE_ATP_BIND_1"/>
    <property type="match status" value="1"/>
</dbReference>
<evidence type="ECO:0000256" key="6">
    <source>
        <dbReference type="ARBA" id="ARBA00023125"/>
    </source>
</evidence>
<feature type="domain" description="Helicase C-terminal" evidence="11">
    <location>
        <begin position="492"/>
        <end position="643"/>
    </location>
</feature>
<dbReference type="EMBL" id="CP059735">
    <property type="protein sequence ID" value="WDD99577.1"/>
    <property type="molecule type" value="Genomic_DNA"/>
</dbReference>
<evidence type="ECO:0000256" key="1">
    <source>
        <dbReference type="ARBA" id="ARBA00022741"/>
    </source>
</evidence>
<evidence type="ECO:0000256" key="2">
    <source>
        <dbReference type="ARBA" id="ARBA00022801"/>
    </source>
</evidence>
<dbReference type="InterPro" id="IPR000330">
    <property type="entry name" value="SNF2_N"/>
</dbReference>
<dbReference type="GO" id="GO:0005524">
    <property type="term" value="F:ATP binding"/>
    <property type="evidence" value="ECO:0007669"/>
    <property type="project" value="UniProtKB-UniRule"/>
</dbReference>
<dbReference type="InterPro" id="IPR023949">
    <property type="entry name" value="Helicase_RapA"/>
</dbReference>
<comment type="similarity">
    <text evidence="9">Belongs to the SNF2/RAD54 helicase family. RapA subfamily.</text>
</comment>
<comment type="subunit">
    <text evidence="9">Interacts with the RNAP. Has a higher affinity for the core RNAP than for the holoenzyme. Its ATPase activity is stimulated by binding to RNAP.</text>
</comment>
<dbReference type="InterPro" id="IPR057342">
    <property type="entry name" value="DEXDc_RapA"/>
</dbReference>
<dbReference type="Pfam" id="PF00176">
    <property type="entry name" value="SNF2-rel_dom"/>
    <property type="match status" value="1"/>
</dbReference>
<evidence type="ECO:0000256" key="9">
    <source>
        <dbReference type="HAMAP-Rule" id="MF_01821"/>
    </source>
</evidence>
<feature type="domain" description="Helicase ATP-binding" evidence="10">
    <location>
        <begin position="163"/>
        <end position="331"/>
    </location>
</feature>
<sequence length="967" mass="109449">MPFHPGQRWISDSESDQGLGTVTSVEQRFVTIIFTATGDVRKYASDNAPLTRVIFNVGDSIPSHEGWKMTVESIEESNHLFIYHGVRQDTGETVSLKEMMIDHFIKFNKPHDRLLNSQVDRLDWFRLRKDCLHHQFQQQQSPLMGLSGGRVSLIPHQLHIADEVGSRFAPRVLLADEVGLGKTIEAGLIIHQQLVSGRAQRILIIVPESLMHQWLVEMLRRFNLKFSIFDHERCVESGEENPFSSEQLVLVNLGFITDNPEWYESLIAEEWDLMVVDEAHHLNWQQDNASIEYQCIEQLAQTIPGVLLLTATPDQLGHESHFARLRLLDPDRFFDYQKFIDEESHYTEVADAANVILSGEALSSGHQKTLTALFKETDISSQLAILADDNHSEQQSIREELLNQLLDRHGTGRILFRNSRNTIKGFPERQLLPAPLTMPEQYQAQLNDFMLSDCSENLMQLSQAKYIFTPELLYTLDNPAGNWVDFDPRVDYLIELLQSLKKEKVLVICASAQTAIDLEAALRVKEGIRAAVFHEGLSIFERDRAAAYFAQDEDSAQLLLCSEIGSEGRNFQFAHHMVLFDLPSNPDLLEQRIGRLDRIGQTQTIKLHAPYFEDSAQSLLFQWYHQALNAFEHTCITGRVVYERYGNELLQLALSGQWQSEAATAILASSHQQHLSIKAELESGRDKLLEINSSGQGKAEELVAQIDKLDQQISLPQFMFQVWDVYGIQQDDKSDNAIALNPTEHMLSANFPCLPEDGTTVTFNRETALAHEDYQLLTWDHPMVRGVLDLVLADETGNASIGLLQNPALPVGTFFLECLFTLEATAPSQLQLGRYLPTTPIRVLVDKNGNDLADKVSEEVLDKQLSPVKKQMALQLIKALKSQFSPLVEKAEAHANTQVADIQGKAIEVMHKTLDEELERLTALAAINPSVRQEELDFIKLQLAELTTYINKAQLKFEAVRMIVVTH</sequence>
<reference evidence="12 13" key="1">
    <citation type="journal article" date="2015" name="Genome Announc.">
        <title>Draft Genome Sequences of Marine Isolates of Thalassomonas viridans and Thalassomonas actiniarum.</title>
        <authorList>
            <person name="Olonade I."/>
            <person name="van Zyl L.J."/>
            <person name="Trindade M."/>
        </authorList>
    </citation>
    <scope>NUCLEOTIDE SEQUENCE [LARGE SCALE GENOMIC DNA]</scope>
    <source>
        <strain evidence="12 13">A5K-106</strain>
    </source>
</reference>
<dbReference type="GO" id="GO:0003677">
    <property type="term" value="F:DNA binding"/>
    <property type="evidence" value="ECO:0007669"/>
    <property type="project" value="UniProtKB-KW"/>
</dbReference>
<dbReference type="RefSeq" id="WP_044832210.1">
    <property type="nucleotide sequence ID" value="NZ_CP059735.1"/>
</dbReference>
<dbReference type="Gene3D" id="2.30.30.930">
    <property type="match status" value="1"/>
</dbReference>
<dbReference type="Pfam" id="PF12137">
    <property type="entry name" value="RapA_C"/>
    <property type="match status" value="1"/>
</dbReference>
<evidence type="ECO:0000259" key="11">
    <source>
        <dbReference type="PROSITE" id="PS51194"/>
    </source>
</evidence>
<evidence type="ECO:0000256" key="8">
    <source>
        <dbReference type="ARBA" id="ARBA00023163"/>
    </source>
</evidence>
<dbReference type="PANTHER" id="PTHR45766">
    <property type="entry name" value="DNA ANNEALING HELICASE AND ENDONUCLEASE ZRANB3 FAMILY MEMBER"/>
    <property type="match status" value="1"/>
</dbReference>
<dbReference type="Pfam" id="PF18337">
    <property type="entry name" value="Tudor_RapA"/>
    <property type="match status" value="1"/>
</dbReference>
<keyword evidence="8 9" id="KW-0804">Transcription</keyword>
<dbReference type="SMART" id="SM00490">
    <property type="entry name" value="HELICc"/>
    <property type="match status" value="1"/>
</dbReference>
<dbReference type="GO" id="GO:0016817">
    <property type="term" value="F:hydrolase activity, acting on acid anhydrides"/>
    <property type="evidence" value="ECO:0007669"/>
    <property type="project" value="InterPro"/>
</dbReference>
<evidence type="ECO:0000256" key="5">
    <source>
        <dbReference type="ARBA" id="ARBA00023015"/>
    </source>
</evidence>
<keyword evidence="7 9" id="KW-0010">Activator</keyword>
<organism evidence="12 13">
    <name type="scientific">Thalassomonas actiniarum</name>
    <dbReference type="NCBI Taxonomy" id="485447"/>
    <lineage>
        <taxon>Bacteria</taxon>
        <taxon>Pseudomonadati</taxon>
        <taxon>Pseudomonadota</taxon>
        <taxon>Gammaproteobacteria</taxon>
        <taxon>Alteromonadales</taxon>
        <taxon>Colwelliaceae</taxon>
        <taxon>Thalassomonas</taxon>
    </lineage>
</organism>
<dbReference type="Pfam" id="PF00271">
    <property type="entry name" value="Helicase_C"/>
    <property type="match status" value="1"/>
</dbReference>
<dbReference type="NCBIfam" id="NF003426">
    <property type="entry name" value="PRK04914.1"/>
    <property type="match status" value="1"/>
</dbReference>
<dbReference type="EC" id="3.6.4.-" evidence="9"/>
<dbReference type="PANTHER" id="PTHR45766:SF6">
    <property type="entry name" value="SWI_SNF-RELATED MATRIX-ASSOCIATED ACTIN-DEPENDENT REGULATOR OF CHROMATIN SUBFAMILY A-LIKE PROTEIN 1"/>
    <property type="match status" value="1"/>
</dbReference>
<dbReference type="GO" id="GO:0004386">
    <property type="term" value="F:helicase activity"/>
    <property type="evidence" value="ECO:0007669"/>
    <property type="project" value="UniProtKB-UniRule"/>
</dbReference>
<dbReference type="InterPro" id="IPR001650">
    <property type="entry name" value="Helicase_C-like"/>
</dbReference>
<dbReference type="CDD" id="cd18011">
    <property type="entry name" value="DEXDc_RapA"/>
    <property type="match status" value="1"/>
</dbReference>
<evidence type="ECO:0000256" key="7">
    <source>
        <dbReference type="ARBA" id="ARBA00023159"/>
    </source>
</evidence>
<evidence type="ECO:0000259" key="10">
    <source>
        <dbReference type="PROSITE" id="PS51192"/>
    </source>
</evidence>
<evidence type="ECO:0000313" key="12">
    <source>
        <dbReference type="EMBL" id="WDD99577.1"/>
    </source>
</evidence>
<dbReference type="InterPro" id="IPR014001">
    <property type="entry name" value="Helicase_ATP-bd"/>
</dbReference>
<dbReference type="InterPro" id="IPR040765">
    <property type="entry name" value="Tudor_1_RapA"/>
</dbReference>
<feature type="binding site" evidence="9">
    <location>
        <begin position="176"/>
        <end position="183"/>
    </location>
    <ligand>
        <name>ATP</name>
        <dbReference type="ChEBI" id="CHEBI:30616"/>
    </ligand>
</feature>
<dbReference type="Gene3D" id="6.10.140.2230">
    <property type="match status" value="1"/>
</dbReference>
<comment type="function">
    <text evidence="9">Transcription regulator that activates transcription by stimulating RNA polymerase (RNAP) recycling in case of stress conditions such as supercoiled DNA or high salt concentrations. Probably acts by releasing the RNAP, when it is trapped or immobilized on tightly supercoiled DNA. Does not activate transcription on linear DNA. Probably not involved in DNA repair.</text>
</comment>
<dbReference type="AlphaFoldDB" id="A0AAF0C3H7"/>
<keyword evidence="6 9" id="KW-0238">DNA-binding</keyword>
<keyword evidence="5 9" id="KW-0805">Transcription regulation</keyword>
<dbReference type="Pfam" id="PF18339">
    <property type="entry name" value="Tudor_1_RapA"/>
    <property type="match status" value="1"/>
</dbReference>
<dbReference type="InterPro" id="IPR022737">
    <property type="entry name" value="RapA_C"/>
</dbReference>
<dbReference type="HAMAP" id="MF_01821">
    <property type="entry name" value="Helicase_RapA"/>
    <property type="match status" value="1"/>
</dbReference>
<dbReference type="Gene3D" id="6.10.140.1500">
    <property type="match status" value="1"/>
</dbReference>
<dbReference type="KEGG" id="tact:SG35_002555"/>
<dbReference type="Gene3D" id="3.40.50.300">
    <property type="entry name" value="P-loop containing nucleotide triphosphate hydrolases"/>
    <property type="match status" value="1"/>
</dbReference>
<dbReference type="Gene3D" id="3.40.50.10810">
    <property type="entry name" value="Tandem AAA-ATPase domain"/>
    <property type="match status" value="1"/>
</dbReference>
<evidence type="ECO:0000256" key="4">
    <source>
        <dbReference type="ARBA" id="ARBA00022840"/>
    </source>
</evidence>
<reference evidence="12 13" key="2">
    <citation type="journal article" date="2022" name="Mar. Drugs">
        <title>Bioassay-Guided Fractionation Leads to the Detection of Cholic Acid Generated by the Rare Thalassomonas sp.</title>
        <authorList>
            <person name="Pheiffer F."/>
            <person name="Schneider Y.K."/>
            <person name="Hansen E.H."/>
            <person name="Andersen J.H."/>
            <person name="Isaksson J."/>
            <person name="Busche T."/>
            <person name="R C."/>
            <person name="Kalinowski J."/>
            <person name="Zyl L.V."/>
            <person name="Trindade M."/>
        </authorList>
    </citation>
    <scope>NUCLEOTIDE SEQUENCE [LARGE SCALE GENOMIC DNA]</scope>
    <source>
        <strain evidence="12 13">A5K-106</strain>
    </source>
</reference>
<keyword evidence="4 9" id="KW-0067">ATP-binding</keyword>
<dbReference type="GO" id="GO:0006355">
    <property type="term" value="P:regulation of DNA-templated transcription"/>
    <property type="evidence" value="ECO:0007669"/>
    <property type="project" value="UniProtKB-UniRule"/>
</dbReference>
<keyword evidence="1 9" id="KW-0547">Nucleotide-binding</keyword>
<evidence type="ECO:0000256" key="3">
    <source>
        <dbReference type="ARBA" id="ARBA00022806"/>
    </source>
</evidence>
<protein>
    <recommendedName>
        <fullName evidence="9">RNA polymerase-associated protein RapA</fullName>
        <ecNumber evidence="9">3.6.4.-</ecNumber>
    </recommendedName>
    <alternativeName>
        <fullName evidence="9">ATP-dependent helicase HepA</fullName>
    </alternativeName>
</protein>
<name>A0AAF0C3H7_9GAMM</name>
<accession>A0AAF0C3H7</accession>
<keyword evidence="3 9" id="KW-0347">Helicase</keyword>
<keyword evidence="13" id="KW-1185">Reference proteome</keyword>
<dbReference type="Gene3D" id="2.30.30.140">
    <property type="match status" value="1"/>
</dbReference>
<dbReference type="InterPro" id="IPR049730">
    <property type="entry name" value="SNF2/RAD54-like_C"/>
</dbReference>
<dbReference type="SMART" id="SM00487">
    <property type="entry name" value="DEXDc"/>
    <property type="match status" value="1"/>
</dbReference>
<keyword evidence="2 9" id="KW-0378">Hydrolase</keyword>
<dbReference type="InterPro" id="IPR038718">
    <property type="entry name" value="SNF2-like_sf"/>
</dbReference>
<proteinExistence type="inferred from homology"/>
<dbReference type="CDD" id="cd18793">
    <property type="entry name" value="SF2_C_SNF"/>
    <property type="match status" value="1"/>
</dbReference>